<dbReference type="InterPro" id="IPR019734">
    <property type="entry name" value="TPR_rpt"/>
</dbReference>
<dbReference type="EMBL" id="JBHTIW010000001">
    <property type="protein sequence ID" value="MFD0918506.1"/>
    <property type="molecule type" value="Genomic_DNA"/>
</dbReference>
<dbReference type="InterPro" id="IPR011990">
    <property type="entry name" value="TPR-like_helical_dom_sf"/>
</dbReference>
<evidence type="ECO:0000313" key="3">
    <source>
        <dbReference type="EMBL" id="MFD0918506.1"/>
    </source>
</evidence>
<dbReference type="Gene3D" id="1.25.40.10">
    <property type="entry name" value="Tetratricopeptide repeat domain"/>
    <property type="match status" value="2"/>
</dbReference>
<organism evidence="3 4">
    <name type="scientific">Saccharopolyspora rosea</name>
    <dbReference type="NCBI Taxonomy" id="524884"/>
    <lineage>
        <taxon>Bacteria</taxon>
        <taxon>Bacillati</taxon>
        <taxon>Actinomycetota</taxon>
        <taxon>Actinomycetes</taxon>
        <taxon>Pseudonocardiales</taxon>
        <taxon>Pseudonocardiaceae</taxon>
        <taxon>Saccharopolyspora</taxon>
    </lineage>
</organism>
<protein>
    <submittedName>
        <fullName evidence="3">CHAT domain-containing protein</fullName>
    </submittedName>
</protein>
<accession>A0ABW3FP66</accession>
<dbReference type="PROSITE" id="PS50005">
    <property type="entry name" value="TPR"/>
    <property type="match status" value="1"/>
</dbReference>
<dbReference type="RefSeq" id="WP_263249858.1">
    <property type="nucleotide sequence ID" value="NZ_BAABLT010000022.1"/>
</dbReference>
<evidence type="ECO:0000256" key="1">
    <source>
        <dbReference type="PROSITE-ProRule" id="PRU00339"/>
    </source>
</evidence>
<name>A0ABW3FP66_9PSEU</name>
<keyword evidence="4" id="KW-1185">Reference proteome</keyword>
<feature type="compositionally biased region" description="Low complexity" evidence="2">
    <location>
        <begin position="24"/>
        <end position="33"/>
    </location>
</feature>
<feature type="region of interest" description="Disordered" evidence="2">
    <location>
        <begin position="1"/>
        <end position="68"/>
    </location>
</feature>
<proteinExistence type="predicted"/>
<feature type="region of interest" description="Disordered" evidence="2">
    <location>
        <begin position="1028"/>
        <end position="1050"/>
    </location>
</feature>
<evidence type="ECO:0000256" key="2">
    <source>
        <dbReference type="SAM" id="MobiDB-lite"/>
    </source>
</evidence>
<feature type="compositionally biased region" description="Basic and acidic residues" evidence="2">
    <location>
        <begin position="1"/>
        <end position="13"/>
    </location>
</feature>
<sequence>MTDDANRAKERFRGLQRWRGSQDRGGSSSSWFSEAHDDSAETSAPQPRVPGQAPAPAPQQAPEPRRTPEQRYADAIAAMNNIVSTLDFQALPWVTEVFRATAGVLSEDNPARAGVLNNLGSASQLHYLRSDDLAHLEDAIAYYRSASDTAHSGDQDLVLYRCNLVLALNDYAKRTSGAESAAEAVAVARETARTTSQRDPRRVMVLVRLAHALKLHARLAADTGSDDASIDAFRDAVRISPAREQATAELLINLGAALLRRYGRGEDIDDLDEGIKHLGAGAGGLSDGDPRRSALCHLAHALRLRFQRNGDLTDLNSAINELVGVLGVLDTGHRLLGRAVWHLAATAIEHVDATGEPSQLRRVLRPIGPAVRAMAADDAHRATALAAYGALLRRHFQHGAEAGVLDTAVTAGEAAADAATDEQRSAVLTSLVVTLLARFEQSGDLGDLDRAEEIARQAASAATPDTAAQHAARTQLGAVALQRFRRLSKSQDLETAVELLDQALTEMPATAPVRATAATHLGRALRTLHHRSGRRRYYRWARKVLVEAAEQPTAPADQRLRAAAQAGRLAAQTGRWSEAVESFTTAVELLPLVTRGKQVVAAPAAQQRWALVAADAAAAALESGEPERAVELLEYGRTAILSEFLPAGGELGALHRTHPDLADEAVRLRRLLDRPPREPVLDGVDDRTRLAAAWDDLVAEARQVQDGHLRLKPFAELSEAARDGAVVLVNLSRYRSDALVVFAGRVLTVPLPKADPEGAAERTAALLTAAQQGDQAAASEVLEWTWQRMARPVLDRMGYVGAPQDRWPRLWWSSAGPAAYLPLHAAAQGDQCVLDRVVSSYTPTLGCLLRSHRRPLPDGGTALVAAGSAQQIGRELPRQNQILAQHWPSAAIVSTESTTAPDVLRMLPEHPWLHVCEPSSQYPGQPAAGLVLDRDPQRSLGLVELGQVTLDQAEFGYLGQCATAADSPSAAAVPLPAAMCFAGYTHALGALWEVDEDAANRVHADVYAEVFGADFDTDRSGPALHAATRKLRQESPETPLSWAAQVHAGP</sequence>
<evidence type="ECO:0000313" key="4">
    <source>
        <dbReference type="Proteomes" id="UP001597018"/>
    </source>
</evidence>
<reference evidence="4" key="1">
    <citation type="journal article" date="2019" name="Int. J. Syst. Evol. Microbiol.">
        <title>The Global Catalogue of Microorganisms (GCM) 10K type strain sequencing project: providing services to taxonomists for standard genome sequencing and annotation.</title>
        <authorList>
            <consortium name="The Broad Institute Genomics Platform"/>
            <consortium name="The Broad Institute Genome Sequencing Center for Infectious Disease"/>
            <person name="Wu L."/>
            <person name="Ma J."/>
        </authorList>
    </citation>
    <scope>NUCLEOTIDE SEQUENCE [LARGE SCALE GENOMIC DNA]</scope>
    <source>
        <strain evidence="4">CCUG 56401</strain>
    </source>
</reference>
<feature type="repeat" description="TPR" evidence="1">
    <location>
        <begin position="560"/>
        <end position="593"/>
    </location>
</feature>
<comment type="caution">
    <text evidence="3">The sequence shown here is derived from an EMBL/GenBank/DDBJ whole genome shotgun (WGS) entry which is preliminary data.</text>
</comment>
<keyword evidence="1" id="KW-0802">TPR repeat</keyword>
<dbReference type="Proteomes" id="UP001597018">
    <property type="component" value="Unassembled WGS sequence"/>
</dbReference>
<gene>
    <name evidence="3" type="ORF">ACFQ16_02015</name>
</gene>